<evidence type="ECO:0000256" key="1">
    <source>
        <dbReference type="ARBA" id="ARBA00004308"/>
    </source>
</evidence>
<keyword evidence="6" id="KW-0067">ATP-binding</keyword>
<feature type="domain" description="Serine/threonine-protein kinase BSK1-like TPR repeats" evidence="9">
    <location>
        <begin position="162"/>
        <end position="213"/>
    </location>
</feature>
<dbReference type="PANTHER" id="PTHR45863">
    <property type="entry name" value="SERINE/THREONINE-PROTEIN KINASE BSK5"/>
    <property type="match status" value="1"/>
</dbReference>
<dbReference type="PANTHER" id="PTHR45863:SF47">
    <property type="entry name" value="SERINE_THREONINE-PROTEIN KINASE BSK3"/>
    <property type="match status" value="1"/>
</dbReference>
<dbReference type="Pfam" id="PF25575">
    <property type="entry name" value="TPR_BSK1_C"/>
    <property type="match status" value="2"/>
</dbReference>
<dbReference type="GO" id="GO:0004672">
    <property type="term" value="F:protein kinase activity"/>
    <property type="evidence" value="ECO:0007669"/>
    <property type="project" value="InterPro"/>
</dbReference>
<protein>
    <recommendedName>
        <fullName evidence="9">Serine/threonine-protein kinase BSK1-like TPR repeats domain-containing protein</fullName>
    </recommendedName>
</protein>
<evidence type="ECO:0000256" key="5">
    <source>
        <dbReference type="ARBA" id="ARBA00022777"/>
    </source>
</evidence>
<keyword evidence="7" id="KW-0472">Membrane</keyword>
<name>A0A498I919_MALDO</name>
<dbReference type="EMBL" id="RDQH01000340">
    <property type="protein sequence ID" value="RXH77583.1"/>
    <property type="molecule type" value="Genomic_DNA"/>
</dbReference>
<comment type="subcellular location">
    <subcellularLocation>
        <location evidence="1">Endomembrane system</location>
    </subcellularLocation>
</comment>
<keyword evidence="8" id="KW-0732">Signal</keyword>
<evidence type="ECO:0000259" key="9">
    <source>
        <dbReference type="Pfam" id="PF25575"/>
    </source>
</evidence>
<dbReference type="AlphaFoldDB" id="A0A498I919"/>
<sequence length="244" mass="26408">MVATALLLTSSLLLITAPSPTLSILMNVGCFIDAETIVSPTIFARHSLSYLMSDKPQEPLNDAMQAQVVSPVWHIVSYLQGAALSAIQMLTDSCLEGQLSNVYNLNPESDQIQSSFFCFDGYHGTFWSSLSQLGDACSRRDMTAIHEILENIGYKDDGMTNEFIGVGTMVSPTIFDRCSLSYLMSDKPQEAIKDAMQAQVASPVWHIACYLQAVALSALGMDGEVEAGLKEGTMLESKMSKAAG</sequence>
<evidence type="ECO:0000256" key="7">
    <source>
        <dbReference type="ARBA" id="ARBA00023136"/>
    </source>
</evidence>
<feature type="chain" id="PRO_5019795088" description="Serine/threonine-protein kinase BSK1-like TPR repeats domain-containing protein" evidence="8">
    <location>
        <begin position="24"/>
        <end position="244"/>
    </location>
</feature>
<feature type="signal peptide" evidence="8">
    <location>
        <begin position="1"/>
        <end position="23"/>
    </location>
</feature>
<comment type="caution">
    <text evidence="10">The sequence shown here is derived from an EMBL/GenBank/DDBJ whole genome shotgun (WGS) entry which is preliminary data.</text>
</comment>
<reference evidence="10 11" key="1">
    <citation type="submission" date="2018-10" db="EMBL/GenBank/DDBJ databases">
        <title>A high-quality apple genome assembly.</title>
        <authorList>
            <person name="Hu J."/>
        </authorList>
    </citation>
    <scope>NUCLEOTIDE SEQUENCE [LARGE SCALE GENOMIC DNA]</scope>
    <source>
        <strain evidence="11">cv. HFTH1</strain>
        <tissue evidence="10">Young leaf</tissue>
    </source>
</reference>
<evidence type="ECO:0000313" key="11">
    <source>
        <dbReference type="Proteomes" id="UP000290289"/>
    </source>
</evidence>
<gene>
    <name evidence="10" type="ORF">DVH24_039554</name>
</gene>
<organism evidence="10 11">
    <name type="scientific">Malus domestica</name>
    <name type="common">Apple</name>
    <name type="synonym">Pyrus malus</name>
    <dbReference type="NCBI Taxonomy" id="3750"/>
    <lineage>
        <taxon>Eukaryota</taxon>
        <taxon>Viridiplantae</taxon>
        <taxon>Streptophyta</taxon>
        <taxon>Embryophyta</taxon>
        <taxon>Tracheophyta</taxon>
        <taxon>Spermatophyta</taxon>
        <taxon>Magnoliopsida</taxon>
        <taxon>eudicotyledons</taxon>
        <taxon>Gunneridae</taxon>
        <taxon>Pentapetalae</taxon>
        <taxon>rosids</taxon>
        <taxon>fabids</taxon>
        <taxon>Rosales</taxon>
        <taxon>Rosaceae</taxon>
        <taxon>Amygdaloideae</taxon>
        <taxon>Maleae</taxon>
        <taxon>Malus</taxon>
    </lineage>
</organism>
<dbReference type="GO" id="GO:0012505">
    <property type="term" value="C:endomembrane system"/>
    <property type="evidence" value="ECO:0007669"/>
    <property type="project" value="UniProtKB-SubCell"/>
</dbReference>
<dbReference type="Proteomes" id="UP000290289">
    <property type="component" value="Chromosome 14"/>
</dbReference>
<keyword evidence="5" id="KW-0418">Kinase</keyword>
<evidence type="ECO:0000256" key="8">
    <source>
        <dbReference type="SAM" id="SignalP"/>
    </source>
</evidence>
<dbReference type="GO" id="GO:0005524">
    <property type="term" value="F:ATP binding"/>
    <property type="evidence" value="ECO:0007669"/>
    <property type="project" value="UniProtKB-KW"/>
</dbReference>
<dbReference type="STRING" id="3750.A0A498I919"/>
<keyword evidence="3" id="KW-0808">Transferase</keyword>
<dbReference type="GO" id="GO:0009742">
    <property type="term" value="P:brassinosteroid mediated signaling pathway"/>
    <property type="evidence" value="ECO:0007669"/>
    <property type="project" value="InterPro"/>
</dbReference>
<keyword evidence="11" id="KW-1185">Reference proteome</keyword>
<feature type="domain" description="Serine/threonine-protein kinase BSK1-like TPR repeats" evidence="9">
    <location>
        <begin position="31"/>
        <end position="80"/>
    </location>
</feature>
<evidence type="ECO:0000256" key="6">
    <source>
        <dbReference type="ARBA" id="ARBA00022840"/>
    </source>
</evidence>
<keyword evidence="2" id="KW-1003">Cell membrane</keyword>
<accession>A0A498I919</accession>
<evidence type="ECO:0000256" key="2">
    <source>
        <dbReference type="ARBA" id="ARBA00022475"/>
    </source>
</evidence>
<evidence type="ECO:0000313" key="10">
    <source>
        <dbReference type="EMBL" id="RXH77583.1"/>
    </source>
</evidence>
<evidence type="ECO:0000256" key="3">
    <source>
        <dbReference type="ARBA" id="ARBA00022679"/>
    </source>
</evidence>
<evidence type="ECO:0000256" key="4">
    <source>
        <dbReference type="ARBA" id="ARBA00022741"/>
    </source>
</evidence>
<keyword evidence="4" id="KW-0547">Nucleotide-binding</keyword>
<dbReference type="InterPro" id="IPR045845">
    <property type="entry name" value="BSK"/>
</dbReference>
<proteinExistence type="predicted"/>
<dbReference type="InterPro" id="IPR058209">
    <property type="entry name" value="TPR_BSK1_C"/>
</dbReference>